<dbReference type="VEuPathDB" id="FungiDB:CXQ85_000104"/>
<comment type="similarity">
    <text evidence="1">Belongs to the eukaryotic ribosomal protein eS19 family.</text>
</comment>
<dbReference type="InterPro" id="IPR036388">
    <property type="entry name" value="WH-like_DNA-bd_sf"/>
</dbReference>
<dbReference type="FunFam" id="1.10.10.10:FF:000118">
    <property type="entry name" value="40S ribosomal protein S19"/>
    <property type="match status" value="1"/>
</dbReference>
<organism evidence="5 6">
    <name type="scientific">Candidozyma haemuli</name>
    <dbReference type="NCBI Taxonomy" id="45357"/>
    <lineage>
        <taxon>Eukaryota</taxon>
        <taxon>Fungi</taxon>
        <taxon>Dikarya</taxon>
        <taxon>Ascomycota</taxon>
        <taxon>Saccharomycotina</taxon>
        <taxon>Pichiomycetes</taxon>
        <taxon>Metschnikowiaceae</taxon>
        <taxon>Candidozyma</taxon>
    </lineage>
</organism>
<evidence type="ECO:0000256" key="4">
    <source>
        <dbReference type="SAM" id="MobiDB-lite"/>
    </source>
</evidence>
<dbReference type="OrthoDB" id="428974at2759"/>
<evidence type="ECO:0000256" key="2">
    <source>
        <dbReference type="ARBA" id="ARBA00022980"/>
    </source>
</evidence>
<accession>A0A2V1ATI0</accession>
<dbReference type="SMART" id="SM01413">
    <property type="entry name" value="Ribosomal_S19e"/>
    <property type="match status" value="1"/>
</dbReference>
<comment type="caution">
    <text evidence="5">The sequence shown here is derived from an EMBL/GenBank/DDBJ whole genome shotgun (WGS) entry which is preliminary data.</text>
</comment>
<dbReference type="GO" id="GO:0022627">
    <property type="term" value="C:cytosolic small ribosomal subunit"/>
    <property type="evidence" value="ECO:0007669"/>
    <property type="project" value="TreeGrafter"/>
</dbReference>
<dbReference type="Pfam" id="PF01090">
    <property type="entry name" value="Ribosomal_S19e"/>
    <property type="match status" value="1"/>
</dbReference>
<dbReference type="PROSITE" id="PS00628">
    <property type="entry name" value="RIBOSOMAL_S19E"/>
    <property type="match status" value="1"/>
</dbReference>
<evidence type="ECO:0000313" key="5">
    <source>
        <dbReference type="EMBL" id="PVH21139.1"/>
    </source>
</evidence>
<dbReference type="RefSeq" id="XP_025342079.1">
    <property type="nucleotide sequence ID" value="XM_025483864.1"/>
</dbReference>
<evidence type="ECO:0000256" key="1">
    <source>
        <dbReference type="ARBA" id="ARBA00010014"/>
    </source>
</evidence>
<dbReference type="GO" id="GO:0000028">
    <property type="term" value="P:ribosomal small subunit assembly"/>
    <property type="evidence" value="ECO:0007669"/>
    <property type="project" value="TreeGrafter"/>
</dbReference>
<dbReference type="PANTHER" id="PTHR11710:SF0">
    <property type="entry name" value="40S RIBOSOMAL PROTEIN S19"/>
    <property type="match status" value="1"/>
</dbReference>
<evidence type="ECO:0000256" key="3">
    <source>
        <dbReference type="ARBA" id="ARBA00023274"/>
    </source>
</evidence>
<dbReference type="PANTHER" id="PTHR11710">
    <property type="entry name" value="40S RIBOSOMAL PROTEIN S19"/>
    <property type="match status" value="1"/>
</dbReference>
<feature type="region of interest" description="Disordered" evidence="4">
    <location>
        <begin position="657"/>
        <end position="683"/>
    </location>
</feature>
<dbReference type="GO" id="GO:0003735">
    <property type="term" value="F:structural constituent of ribosome"/>
    <property type="evidence" value="ECO:0007669"/>
    <property type="project" value="InterPro"/>
</dbReference>
<feature type="compositionally biased region" description="Basic and acidic residues" evidence="4">
    <location>
        <begin position="661"/>
        <end position="672"/>
    </location>
</feature>
<dbReference type="SUPFAM" id="SSF46785">
    <property type="entry name" value="Winged helix' DNA-binding domain"/>
    <property type="match status" value="1"/>
</dbReference>
<keyword evidence="2 5" id="KW-0689">Ribosomal protein</keyword>
<dbReference type="GeneID" id="37005437"/>
<sequence length="683" mass="76628">MDSFPEAIVNRIVFWLTDGSLNLDSAADKEKFPRDDKPALSFSANSFKFDNYNDVLSLSSTCKRLRQLCGPGLFSFLSLVRISEMDSILNYPKRMDKFSDPMGLRRAYMKEVLETSFTFCGYAEEARRSFSSPQKLDSSLYEHDLSINNYVTHLEASNDVLKCGELAKFPRLKHLKLLDQALEVDDTKTSIAVCPSLNSLSIHFSSLLHSNGLMQLVPQLTRLDIICDFNSLDPSNSFGKVIDTLQATQLHLKQLNLFVNEPRVLLYEDFLAFLDFILSDSPLESLSIRLTRRQTSGTRYWTIVSSFSGPLLLDILSKGTFLADVITDFNIIQPLEFPEEYEVSKRAGKLPARVGFTLVDYSLNVPKLLFNPRKIVANIVGCINATQVSFVYGEVIDNAHLHAIGLMSNLLIYIGTGSSAEDPYCGVKVVTLEKAWSMADDTLVRSHCERMVDDWDAAPAGSATRSDMKRQITAISRAQQYEFSSPRYRRRENYVVIPQPCVLSRGGGVPIMLPIQKGRVPPDTFSTVESSLRDMEHYCFHDKALNVPAQDFINAYAQFLQRQGKLEVPGYVELVKTSAGNELPPQESETWFYKRAASAARHIYLRKHVGVGKLNKLYGGAINRGFRPHKHADASGSVNRKVVQALEKIGVVEISPKGGRKISENGQRDLDRIAAQTLEEDDE</sequence>
<keyword evidence="6" id="KW-1185">Reference proteome</keyword>
<dbReference type="STRING" id="45357.A0A2V1ATI0"/>
<dbReference type="Gene3D" id="1.10.10.10">
    <property type="entry name" value="Winged helix-like DNA-binding domain superfamily/Winged helix DNA-binding domain"/>
    <property type="match status" value="1"/>
</dbReference>
<reference evidence="5 6" key="1">
    <citation type="submission" date="2017-12" db="EMBL/GenBank/DDBJ databases">
        <title>Genome Sequence of a Multidrug-Resistant Candida haemulonii Isolate from a Patient with Chronic Leg Ulcers in Israel.</title>
        <authorList>
            <person name="Chow N.A."/>
            <person name="Gade L."/>
            <person name="Batra D."/>
            <person name="Rowe L.A."/>
            <person name="Ben-Ami R."/>
            <person name="Loparev V.N."/>
            <person name="Litvintseva A.P."/>
        </authorList>
    </citation>
    <scope>NUCLEOTIDE SEQUENCE [LARGE SCALE GENOMIC DNA]</scope>
    <source>
        <strain evidence="5 6">B11899</strain>
    </source>
</reference>
<evidence type="ECO:0000313" key="6">
    <source>
        <dbReference type="Proteomes" id="UP000244309"/>
    </source>
</evidence>
<dbReference type="InterPro" id="IPR036390">
    <property type="entry name" value="WH_DNA-bd_sf"/>
</dbReference>
<dbReference type="GO" id="GO:0006412">
    <property type="term" value="P:translation"/>
    <property type="evidence" value="ECO:0007669"/>
    <property type="project" value="InterPro"/>
</dbReference>
<dbReference type="GO" id="GO:0003723">
    <property type="term" value="F:RNA binding"/>
    <property type="evidence" value="ECO:0007669"/>
    <property type="project" value="TreeGrafter"/>
</dbReference>
<dbReference type="InterPro" id="IPR018277">
    <property type="entry name" value="Ribosomal_eS19_CS"/>
</dbReference>
<proteinExistence type="inferred from homology"/>
<dbReference type="InterPro" id="IPR001266">
    <property type="entry name" value="Ribosomal_eS19"/>
</dbReference>
<dbReference type="EMBL" id="PKFO01000005">
    <property type="protein sequence ID" value="PVH21139.1"/>
    <property type="molecule type" value="Genomic_DNA"/>
</dbReference>
<gene>
    <name evidence="5" type="ORF">CXQ85_000104</name>
</gene>
<name>A0A2V1ATI0_9ASCO</name>
<dbReference type="AlphaFoldDB" id="A0A2V1ATI0"/>
<dbReference type="Proteomes" id="UP000244309">
    <property type="component" value="Unassembled WGS sequence"/>
</dbReference>
<keyword evidence="3" id="KW-0687">Ribonucleoprotein</keyword>
<protein>
    <submittedName>
        <fullName evidence="5">40S ribosomal protein S19-B</fullName>
    </submittedName>
</protein>